<name>A0A921G3A4_SPOPS</name>
<evidence type="ECO:0000259" key="2">
    <source>
        <dbReference type="Pfam" id="PF13649"/>
    </source>
</evidence>
<dbReference type="GO" id="GO:0032259">
    <property type="term" value="P:methylation"/>
    <property type="evidence" value="ECO:0007669"/>
    <property type="project" value="UniProtKB-KW"/>
</dbReference>
<dbReference type="PANTHER" id="PTHR43861">
    <property type="entry name" value="TRANS-ACONITATE 2-METHYLTRANSFERASE-RELATED"/>
    <property type="match status" value="1"/>
</dbReference>
<reference evidence="3" key="1">
    <citation type="journal article" date="2021" name="PeerJ">
        <title>Extensive microbial diversity within the chicken gut microbiome revealed by metagenomics and culture.</title>
        <authorList>
            <person name="Gilroy R."/>
            <person name="Ravi A."/>
            <person name="Getino M."/>
            <person name="Pursley I."/>
            <person name="Horton D.L."/>
            <person name="Alikhan N.F."/>
            <person name="Baker D."/>
            <person name="Gharbi K."/>
            <person name="Hall N."/>
            <person name="Watson M."/>
            <person name="Adriaenssens E.M."/>
            <person name="Foster-Nyarko E."/>
            <person name="Jarju S."/>
            <person name="Secka A."/>
            <person name="Antonio M."/>
            <person name="Oren A."/>
            <person name="Chaudhuri R.R."/>
            <person name="La Ragione R."/>
            <person name="Hildebrand F."/>
            <person name="Pallen M.J."/>
        </authorList>
    </citation>
    <scope>NUCLEOTIDE SEQUENCE</scope>
    <source>
        <strain evidence="3">CHK171-7178</strain>
    </source>
</reference>
<organism evidence="3 4">
    <name type="scientific">Sporosarcina psychrophila</name>
    <name type="common">Bacillus psychrophilus</name>
    <dbReference type="NCBI Taxonomy" id="1476"/>
    <lineage>
        <taxon>Bacteria</taxon>
        <taxon>Bacillati</taxon>
        <taxon>Bacillota</taxon>
        <taxon>Bacilli</taxon>
        <taxon>Bacillales</taxon>
        <taxon>Caryophanaceae</taxon>
        <taxon>Sporosarcina</taxon>
    </lineage>
</organism>
<dbReference type="EMBL" id="DYWT01000319">
    <property type="protein sequence ID" value="HJF34359.1"/>
    <property type="molecule type" value="Genomic_DNA"/>
</dbReference>
<dbReference type="Gene3D" id="2.20.25.110">
    <property type="entry name" value="S-adenosyl-L-methionine-dependent methyltransferases"/>
    <property type="match status" value="1"/>
</dbReference>
<gene>
    <name evidence="3" type="ORF">K8V56_21560</name>
</gene>
<dbReference type="Pfam" id="PF13649">
    <property type="entry name" value="Methyltransf_25"/>
    <property type="match status" value="1"/>
</dbReference>
<dbReference type="Proteomes" id="UP000698173">
    <property type="component" value="Unassembled WGS sequence"/>
</dbReference>
<evidence type="ECO:0000313" key="3">
    <source>
        <dbReference type="EMBL" id="HJF34359.1"/>
    </source>
</evidence>
<dbReference type="AlphaFoldDB" id="A0A921G3A4"/>
<evidence type="ECO:0000313" key="4">
    <source>
        <dbReference type="Proteomes" id="UP000698173"/>
    </source>
</evidence>
<dbReference type="Gene3D" id="3.40.50.150">
    <property type="entry name" value="Vaccinia Virus protein VP39"/>
    <property type="match status" value="1"/>
</dbReference>
<keyword evidence="3" id="KW-0489">Methyltransferase</keyword>
<feature type="domain" description="Methyltransferase" evidence="2">
    <location>
        <begin position="43"/>
        <end position="138"/>
    </location>
</feature>
<sequence>MSRNVFEENFEKYADPEMYDHLYEGYQKDLNVILEWAKPNQPIIELACGTGRLTIPMAKRGFQLIGVDLHEGMLERAKQKAKEHSVSIEFLKQDCTELAIPVKSELVFMTGNSFQHFLTNEAQDALLQSVRHHLVDDGLFIFDTRNPLLDELAAIDEYEQTYSDKSGNQIIEFHRDEYNSMTQILHCHTERQIYQGETLISKEQDGISLRYSFPLEMERMLKENGFEILQAYGDWDKNELNTKSISMVYVCKTEK</sequence>
<proteinExistence type="predicted"/>
<evidence type="ECO:0000256" key="1">
    <source>
        <dbReference type="ARBA" id="ARBA00022679"/>
    </source>
</evidence>
<accession>A0A921G3A4</accession>
<keyword evidence="1" id="KW-0808">Transferase</keyword>
<dbReference type="InterPro" id="IPR029063">
    <property type="entry name" value="SAM-dependent_MTases_sf"/>
</dbReference>
<dbReference type="InterPro" id="IPR041698">
    <property type="entry name" value="Methyltransf_25"/>
</dbReference>
<dbReference type="GO" id="GO:0008168">
    <property type="term" value="F:methyltransferase activity"/>
    <property type="evidence" value="ECO:0007669"/>
    <property type="project" value="UniProtKB-KW"/>
</dbReference>
<dbReference type="CDD" id="cd02440">
    <property type="entry name" value="AdoMet_MTases"/>
    <property type="match status" value="1"/>
</dbReference>
<reference evidence="3" key="2">
    <citation type="submission" date="2021-09" db="EMBL/GenBank/DDBJ databases">
        <authorList>
            <person name="Gilroy R."/>
        </authorList>
    </citation>
    <scope>NUCLEOTIDE SEQUENCE</scope>
    <source>
        <strain evidence="3">CHK171-7178</strain>
    </source>
</reference>
<comment type="caution">
    <text evidence="3">The sequence shown here is derived from an EMBL/GenBank/DDBJ whole genome shotgun (WGS) entry which is preliminary data.</text>
</comment>
<dbReference type="SUPFAM" id="SSF53335">
    <property type="entry name" value="S-adenosyl-L-methionine-dependent methyltransferases"/>
    <property type="match status" value="1"/>
</dbReference>
<protein>
    <submittedName>
        <fullName evidence="3">Class I SAM-dependent methyltransferase</fullName>
    </submittedName>
</protein>